<dbReference type="PANTHER" id="PTHR34236:SF1">
    <property type="entry name" value="DIMETHYL SULFOXIDE REDUCTASE TRANSCRIPTIONAL ACTIVATOR"/>
    <property type="match status" value="1"/>
</dbReference>
<dbReference type="EMBL" id="WUUU01000093">
    <property type="protein sequence ID" value="MXR21217.1"/>
    <property type="molecule type" value="Genomic_DNA"/>
</dbReference>
<proteinExistence type="predicted"/>
<name>A0A6B0SJ69_9EURY</name>
<dbReference type="OrthoDB" id="165911at2157"/>
<dbReference type="Gene3D" id="3.30.450.40">
    <property type="match status" value="2"/>
</dbReference>
<feature type="region of interest" description="Disordered" evidence="4">
    <location>
        <begin position="1"/>
        <end position="29"/>
    </location>
</feature>
<dbReference type="InterPro" id="IPR029016">
    <property type="entry name" value="GAF-like_dom_sf"/>
</dbReference>
<feature type="compositionally biased region" description="Basic and acidic residues" evidence="4">
    <location>
        <begin position="12"/>
        <end position="27"/>
    </location>
</feature>
<dbReference type="InterPro" id="IPR031803">
    <property type="entry name" value="BAT_GAF/HTH-assoc"/>
</dbReference>
<dbReference type="PANTHER" id="PTHR34236">
    <property type="entry name" value="DIMETHYL SULFOXIDE REDUCTASE TRANSCRIPTIONAL ACTIVATOR"/>
    <property type="match status" value="1"/>
</dbReference>
<evidence type="ECO:0000259" key="7">
    <source>
        <dbReference type="Pfam" id="PF15915"/>
    </source>
</evidence>
<keyword evidence="1" id="KW-0805">Transcription regulation</keyword>
<feature type="domain" description="Bacterioopsin transcriptional activator GAF and HTH associated" evidence="7">
    <location>
        <begin position="272"/>
        <end position="417"/>
    </location>
</feature>
<sequence length="493" mass="54558">RAFASGETLAADDVRTEREWSEPDPPVRSEVVVPLGERGVLVAEDTAVDSFDDRSVELLKILCATAETALERTEREQQLRARERQLRERTRQLRQAEAMNAQIRELAQAIVQSKTRREIERAVCTQLVETDVCAFAWIGTVDPVEDRLTPRAKAGDDRGYLDQVARAVGGDAGSEPAVEAVRSGELSVVENTAKRITRAPWRSEAVRRDFQSVLSVPLVYQGARQGVLTVYSTTQSAFPELMQSVLVELGELLANAIVAIERKQALLSNRGTELEFDVQDEACFFLRFAQDTNCALELESVIPQSDDSSLVFVRVRDGSPEQLRAEAEQTPAIESVRRVESGEGPLVQLRFTEPFIASRLADHGITVRNISADESICRVTVAVPPTYAVHQAVEVVTSTYRNSELLAKRERTAAPSDSSGSFADGVLEKLTPRQREVVEAAYRRGYFESPRNASSEALASELGFSSSAFHYHVRAAERKLFEGVFERGADESL</sequence>
<dbReference type="Pfam" id="PF04967">
    <property type="entry name" value="HTH_10"/>
    <property type="match status" value="1"/>
</dbReference>
<dbReference type="RefSeq" id="WP_159526711.1">
    <property type="nucleotide sequence ID" value="NZ_WUUU01000093.1"/>
</dbReference>
<protein>
    <submittedName>
        <fullName evidence="8">GAF domain-containing protein</fullName>
    </submittedName>
</protein>
<dbReference type="InterPro" id="IPR003018">
    <property type="entry name" value="GAF"/>
</dbReference>
<evidence type="ECO:0000313" key="8">
    <source>
        <dbReference type="EMBL" id="MXR21217.1"/>
    </source>
</evidence>
<evidence type="ECO:0000256" key="3">
    <source>
        <dbReference type="SAM" id="Coils"/>
    </source>
</evidence>
<dbReference type="Gene3D" id="1.10.10.10">
    <property type="entry name" value="Winged helix-like DNA-binding domain superfamily/Winged helix DNA-binding domain"/>
    <property type="match status" value="1"/>
</dbReference>
<evidence type="ECO:0000259" key="5">
    <source>
        <dbReference type="Pfam" id="PF04967"/>
    </source>
</evidence>
<keyword evidence="2" id="KW-0804">Transcription</keyword>
<evidence type="ECO:0000259" key="6">
    <source>
        <dbReference type="Pfam" id="PF13185"/>
    </source>
</evidence>
<organism evidence="8 9">
    <name type="scientific">Halobacterium bonnevillei</name>
    <dbReference type="NCBI Taxonomy" id="2692200"/>
    <lineage>
        <taxon>Archaea</taxon>
        <taxon>Methanobacteriati</taxon>
        <taxon>Methanobacteriota</taxon>
        <taxon>Stenosarchaea group</taxon>
        <taxon>Halobacteria</taxon>
        <taxon>Halobacteriales</taxon>
        <taxon>Halobacteriaceae</taxon>
        <taxon>Halobacterium</taxon>
    </lineage>
</organism>
<dbReference type="InterPro" id="IPR007050">
    <property type="entry name" value="HTH_bacterioopsin"/>
</dbReference>
<dbReference type="Proteomes" id="UP000471521">
    <property type="component" value="Unassembled WGS sequence"/>
</dbReference>
<dbReference type="SUPFAM" id="SSF55781">
    <property type="entry name" value="GAF domain-like"/>
    <property type="match status" value="2"/>
</dbReference>
<dbReference type="Pfam" id="PF15915">
    <property type="entry name" value="BAT"/>
    <property type="match status" value="1"/>
</dbReference>
<evidence type="ECO:0000256" key="2">
    <source>
        <dbReference type="ARBA" id="ARBA00023163"/>
    </source>
</evidence>
<dbReference type="Pfam" id="PF13185">
    <property type="entry name" value="GAF_2"/>
    <property type="match status" value="1"/>
</dbReference>
<feature type="domain" description="GAF" evidence="6">
    <location>
        <begin position="114"/>
        <end position="257"/>
    </location>
</feature>
<dbReference type="AlphaFoldDB" id="A0A6B0SJ69"/>
<evidence type="ECO:0000256" key="1">
    <source>
        <dbReference type="ARBA" id="ARBA00023015"/>
    </source>
</evidence>
<dbReference type="InterPro" id="IPR036388">
    <property type="entry name" value="WH-like_DNA-bd_sf"/>
</dbReference>
<keyword evidence="3" id="KW-0175">Coiled coil</keyword>
<evidence type="ECO:0000256" key="4">
    <source>
        <dbReference type="SAM" id="MobiDB-lite"/>
    </source>
</evidence>
<evidence type="ECO:0000313" key="9">
    <source>
        <dbReference type="Proteomes" id="UP000471521"/>
    </source>
</evidence>
<comment type="caution">
    <text evidence="8">The sequence shown here is derived from an EMBL/GenBank/DDBJ whole genome shotgun (WGS) entry which is preliminary data.</text>
</comment>
<accession>A0A6B0SJ69</accession>
<keyword evidence="9" id="KW-1185">Reference proteome</keyword>
<feature type="domain" description="HTH bat-type" evidence="5">
    <location>
        <begin position="430"/>
        <end position="482"/>
    </location>
</feature>
<reference evidence="8 9" key="1">
    <citation type="submission" date="2019-12" db="EMBL/GenBank/DDBJ databases">
        <title>Isolation and characterization of three novel carbon monoxide-oxidizing members of Halobacteria from salione crusts and soils.</title>
        <authorList>
            <person name="Myers M.R."/>
            <person name="King G.M."/>
        </authorList>
    </citation>
    <scope>NUCLEOTIDE SEQUENCE [LARGE SCALE GENOMIC DNA]</scope>
    <source>
        <strain evidence="8 9">PCN9</strain>
    </source>
</reference>
<feature type="coiled-coil region" evidence="3">
    <location>
        <begin position="56"/>
        <end position="116"/>
    </location>
</feature>
<feature type="non-terminal residue" evidence="8">
    <location>
        <position position="1"/>
    </location>
</feature>
<gene>
    <name evidence="8" type="ORF">GRX66_11610</name>
</gene>